<reference evidence="6 7" key="1">
    <citation type="submission" date="2017-05" db="EMBL/GenBank/DDBJ databases">
        <title>Complete genome sequence of Streptomyces sp. SCSIO 03032 revealed the diverse biosynthetic pathways for its bioactive secondary metabolites.</title>
        <authorList>
            <person name="Ma L."/>
            <person name="Zhu Y."/>
            <person name="Zhang W."/>
            <person name="Zhang G."/>
            <person name="Tian X."/>
            <person name="Zhang S."/>
            <person name="Zhang C."/>
        </authorList>
    </citation>
    <scope>NUCLEOTIDE SEQUENCE [LARGE SCALE GENOMIC DNA]</scope>
    <source>
        <strain evidence="6 7">SCSIO 03032</strain>
    </source>
</reference>
<dbReference type="InterPro" id="IPR002734">
    <property type="entry name" value="RibDG_C"/>
</dbReference>
<sequence>MRRLFPPQAAGTTPAADADRQHGTDREWDLLELADAYAYPAEGSWLRANMVASADGAAHHGGRSRPLSGPADMRVFGVLRALADVVIVGAETVREERYRPARRREEFVERRRAAGQTTVPAIAVVSASLHLDFSLPLFTEPAVPTLVLTGANAPHPGLSAAAEAGVRVVTAGEGAGVDPARLKPALAALGYTRLLTEGGPRLLGQLAAAGVVDELCLTTAPRVTVGTAPRVMSGPESGTPWEFELTDLLEDSGFLLSRYRQVRQPAE</sequence>
<accession>A0A1W7CT94</accession>
<feature type="domain" description="Bacterial bifunctional deaminase-reductase C-terminal" evidence="5">
    <location>
        <begin position="45"/>
        <end position="239"/>
    </location>
</feature>
<dbReference type="PANTHER" id="PTHR38011">
    <property type="entry name" value="DIHYDROFOLATE REDUCTASE FAMILY PROTEIN (AFU_ORTHOLOGUE AFUA_8G06820)"/>
    <property type="match status" value="1"/>
</dbReference>
<organism evidence="6 7">
    <name type="scientific">Streptomyces marincola</name>
    <dbReference type="NCBI Taxonomy" id="2878388"/>
    <lineage>
        <taxon>Bacteria</taxon>
        <taxon>Bacillati</taxon>
        <taxon>Actinomycetota</taxon>
        <taxon>Actinomycetes</taxon>
        <taxon>Kitasatosporales</taxon>
        <taxon>Streptomycetaceae</taxon>
        <taxon>Streptomyces</taxon>
    </lineage>
</organism>
<feature type="region of interest" description="Disordered" evidence="4">
    <location>
        <begin position="1"/>
        <end position="23"/>
    </location>
</feature>
<proteinExistence type="predicted"/>
<comment type="pathway">
    <text evidence="1">Cofactor biosynthesis; riboflavin biosynthesis.</text>
</comment>
<name>A0A1W7CT94_9ACTN</name>
<dbReference type="GO" id="GO:0008703">
    <property type="term" value="F:5-amino-6-(5-phosphoribosylamino)uracil reductase activity"/>
    <property type="evidence" value="ECO:0007669"/>
    <property type="project" value="InterPro"/>
</dbReference>
<dbReference type="AlphaFoldDB" id="A0A1W7CT94"/>
<keyword evidence="7" id="KW-1185">Reference proteome</keyword>
<dbReference type="EMBL" id="CP021121">
    <property type="protein sequence ID" value="ARQ68031.1"/>
    <property type="molecule type" value="Genomic_DNA"/>
</dbReference>
<evidence type="ECO:0000313" key="7">
    <source>
        <dbReference type="Proteomes" id="UP000194218"/>
    </source>
</evidence>
<dbReference type="RefSeq" id="WP_086157549.1">
    <property type="nucleotide sequence ID" value="NZ_CP021121.1"/>
</dbReference>
<evidence type="ECO:0000256" key="1">
    <source>
        <dbReference type="ARBA" id="ARBA00005104"/>
    </source>
</evidence>
<dbReference type="GO" id="GO:0009231">
    <property type="term" value="P:riboflavin biosynthetic process"/>
    <property type="evidence" value="ECO:0007669"/>
    <property type="project" value="InterPro"/>
</dbReference>
<dbReference type="PANTHER" id="PTHR38011:SF7">
    <property type="entry name" value="2,5-DIAMINO-6-RIBOSYLAMINO-4(3H)-PYRIMIDINONE 5'-PHOSPHATE REDUCTASE"/>
    <property type="match status" value="1"/>
</dbReference>
<dbReference type="OrthoDB" id="5243299at2"/>
<evidence type="ECO:0000256" key="3">
    <source>
        <dbReference type="ARBA" id="ARBA00023002"/>
    </source>
</evidence>
<evidence type="ECO:0000256" key="4">
    <source>
        <dbReference type="SAM" id="MobiDB-lite"/>
    </source>
</evidence>
<evidence type="ECO:0000313" key="6">
    <source>
        <dbReference type="EMBL" id="ARQ68031.1"/>
    </source>
</evidence>
<dbReference type="Pfam" id="PF01872">
    <property type="entry name" value="RibD_C"/>
    <property type="match status" value="1"/>
</dbReference>
<keyword evidence="2" id="KW-0521">NADP</keyword>
<dbReference type="InterPro" id="IPR024072">
    <property type="entry name" value="DHFR-like_dom_sf"/>
</dbReference>
<protein>
    <recommendedName>
        <fullName evidence="5">Bacterial bifunctional deaminase-reductase C-terminal domain-containing protein</fullName>
    </recommendedName>
</protein>
<dbReference type="KEGG" id="smao:CAG99_03550"/>
<dbReference type="Proteomes" id="UP000194218">
    <property type="component" value="Chromosome"/>
</dbReference>
<gene>
    <name evidence="6" type="ORF">CAG99_03550</name>
</gene>
<keyword evidence="3" id="KW-0560">Oxidoreductase</keyword>
<evidence type="ECO:0000259" key="5">
    <source>
        <dbReference type="Pfam" id="PF01872"/>
    </source>
</evidence>
<dbReference type="Gene3D" id="3.40.430.10">
    <property type="entry name" value="Dihydrofolate Reductase, subunit A"/>
    <property type="match status" value="1"/>
</dbReference>
<dbReference type="SUPFAM" id="SSF53597">
    <property type="entry name" value="Dihydrofolate reductase-like"/>
    <property type="match status" value="1"/>
</dbReference>
<dbReference type="InterPro" id="IPR050765">
    <property type="entry name" value="Riboflavin_Biosynth_HTPR"/>
</dbReference>
<evidence type="ECO:0000256" key="2">
    <source>
        <dbReference type="ARBA" id="ARBA00022857"/>
    </source>
</evidence>